<organism evidence="2 3">
    <name type="scientific">Sulfobacillus benefaciens</name>
    <dbReference type="NCBI Taxonomy" id="453960"/>
    <lineage>
        <taxon>Bacteria</taxon>
        <taxon>Bacillati</taxon>
        <taxon>Bacillota</taxon>
        <taxon>Clostridia</taxon>
        <taxon>Eubacteriales</taxon>
        <taxon>Clostridiales Family XVII. Incertae Sedis</taxon>
        <taxon>Sulfobacillus</taxon>
    </lineage>
</organism>
<feature type="chain" id="PRO_5015773921" description="EfeO-type cupredoxin-like domain-containing protein" evidence="1">
    <location>
        <begin position="25"/>
        <end position="120"/>
    </location>
</feature>
<dbReference type="Gene3D" id="2.60.40.420">
    <property type="entry name" value="Cupredoxins - blue copper proteins"/>
    <property type="match status" value="1"/>
</dbReference>
<evidence type="ECO:0000256" key="1">
    <source>
        <dbReference type="SAM" id="SignalP"/>
    </source>
</evidence>
<reference evidence="2 3" key="1">
    <citation type="journal article" date="2014" name="BMC Genomics">
        <title>Comparison of environmental and isolate Sulfobacillus genomes reveals diverse carbon, sulfur, nitrogen, and hydrogen metabolisms.</title>
        <authorList>
            <person name="Justice N.B."/>
            <person name="Norman A."/>
            <person name="Brown C.T."/>
            <person name="Singh A."/>
            <person name="Thomas B.C."/>
            <person name="Banfield J.F."/>
        </authorList>
    </citation>
    <scope>NUCLEOTIDE SEQUENCE [LARGE SCALE GENOMIC DNA]</scope>
    <source>
        <strain evidence="2">AMDSBA4</strain>
    </source>
</reference>
<evidence type="ECO:0008006" key="4">
    <source>
        <dbReference type="Google" id="ProtNLM"/>
    </source>
</evidence>
<proteinExistence type="predicted"/>
<dbReference type="Proteomes" id="UP000242972">
    <property type="component" value="Unassembled WGS sequence"/>
</dbReference>
<name>A0A2T2XD50_9FIRM</name>
<dbReference type="EMBL" id="PXYW01000042">
    <property type="protein sequence ID" value="PSR32398.1"/>
    <property type="molecule type" value="Genomic_DNA"/>
</dbReference>
<evidence type="ECO:0000313" key="2">
    <source>
        <dbReference type="EMBL" id="PSR32398.1"/>
    </source>
</evidence>
<dbReference type="SUPFAM" id="SSF49503">
    <property type="entry name" value="Cupredoxins"/>
    <property type="match status" value="1"/>
</dbReference>
<protein>
    <recommendedName>
        <fullName evidence="4">EfeO-type cupredoxin-like domain-containing protein</fullName>
    </recommendedName>
</protein>
<accession>A0A2T2XD50</accession>
<comment type="caution">
    <text evidence="2">The sequence shown here is derived from an EMBL/GenBank/DDBJ whole genome shotgun (WGS) entry which is preliminary data.</text>
</comment>
<feature type="signal peptide" evidence="1">
    <location>
        <begin position="1"/>
        <end position="24"/>
    </location>
</feature>
<gene>
    <name evidence="2" type="ORF">C7B46_14435</name>
</gene>
<sequence>MNTATLITVGVALPLLIAGCGAQSSPPMSSTPIAAVQRKMVLANGKFAPTSAKISSGQKLTFVFDGMGSDHIEIFTNGHKVAQSPLLNHGGAWTYAFKNPGLYTVEPEAMTYIHASISVQ</sequence>
<evidence type="ECO:0000313" key="3">
    <source>
        <dbReference type="Proteomes" id="UP000242972"/>
    </source>
</evidence>
<dbReference type="AlphaFoldDB" id="A0A2T2XD50"/>
<dbReference type="InterPro" id="IPR008972">
    <property type="entry name" value="Cupredoxin"/>
</dbReference>
<keyword evidence="1" id="KW-0732">Signal</keyword>